<evidence type="ECO:0000313" key="2">
    <source>
        <dbReference type="Proteomes" id="UP000658225"/>
    </source>
</evidence>
<dbReference type="Proteomes" id="UP000658225">
    <property type="component" value="Unassembled WGS sequence"/>
</dbReference>
<gene>
    <name evidence="1" type="ORF">H4683_002521</name>
</gene>
<dbReference type="SUPFAM" id="SSF51182">
    <property type="entry name" value="RmlC-like cupins"/>
    <property type="match status" value="1"/>
</dbReference>
<dbReference type="EMBL" id="JADBEL010000013">
    <property type="protein sequence ID" value="MBE1555416.1"/>
    <property type="molecule type" value="Genomic_DNA"/>
</dbReference>
<dbReference type="InterPro" id="IPR014710">
    <property type="entry name" value="RmlC-like_jellyroll"/>
</dbReference>
<name>A0A927MQB5_9BACL</name>
<dbReference type="Gene3D" id="2.60.120.10">
    <property type="entry name" value="Jelly Rolls"/>
    <property type="match status" value="1"/>
</dbReference>
<dbReference type="GO" id="GO:0051213">
    <property type="term" value="F:dioxygenase activity"/>
    <property type="evidence" value="ECO:0007669"/>
    <property type="project" value="UniProtKB-KW"/>
</dbReference>
<organism evidence="1 2">
    <name type="scientific">Sporosarcina limicola</name>
    <dbReference type="NCBI Taxonomy" id="34101"/>
    <lineage>
        <taxon>Bacteria</taxon>
        <taxon>Bacillati</taxon>
        <taxon>Bacillota</taxon>
        <taxon>Bacilli</taxon>
        <taxon>Bacillales</taxon>
        <taxon>Caryophanaceae</taxon>
        <taxon>Sporosarcina</taxon>
    </lineage>
</organism>
<reference evidence="1" key="1">
    <citation type="submission" date="2020-10" db="EMBL/GenBank/DDBJ databases">
        <title>Genomic Encyclopedia of Type Strains, Phase IV (KMG-IV): sequencing the most valuable type-strain genomes for metagenomic binning, comparative biology and taxonomic classification.</title>
        <authorList>
            <person name="Goeker M."/>
        </authorList>
    </citation>
    <scope>NUCLEOTIDE SEQUENCE</scope>
    <source>
        <strain evidence="1">DSM 13886</strain>
    </source>
</reference>
<sequence>MNLNLNPWKLDEKKKHVAKVVTLENSTIVNIQLKENEEIAEHDSSMDVVIAVRKGSVIFTVEGNEVLVTPENVLHIAPLEKHSLRAVEDADILVIQIKP</sequence>
<evidence type="ECO:0000313" key="1">
    <source>
        <dbReference type="EMBL" id="MBE1555416.1"/>
    </source>
</evidence>
<comment type="caution">
    <text evidence="1">The sequence shown here is derived from an EMBL/GenBank/DDBJ whole genome shotgun (WGS) entry which is preliminary data.</text>
</comment>
<keyword evidence="1" id="KW-0560">Oxidoreductase</keyword>
<keyword evidence="1" id="KW-0223">Dioxygenase</keyword>
<dbReference type="AlphaFoldDB" id="A0A927MQB5"/>
<keyword evidence="2" id="KW-1185">Reference proteome</keyword>
<accession>A0A927MQB5</accession>
<proteinExistence type="predicted"/>
<dbReference type="InterPro" id="IPR011051">
    <property type="entry name" value="RmlC_Cupin_sf"/>
</dbReference>
<protein>
    <submittedName>
        <fullName evidence="1">Quercetin dioxygenase-like cupin family protein</fullName>
    </submittedName>
</protein>
<dbReference type="RefSeq" id="WP_192599139.1">
    <property type="nucleotide sequence ID" value="NZ_JADBEL010000013.1"/>
</dbReference>